<comment type="caution">
    <text evidence="2">The sequence shown here is derived from an EMBL/GenBank/DDBJ whole genome shotgun (WGS) entry which is preliminary data.</text>
</comment>
<reference evidence="2 3" key="1">
    <citation type="submission" date="2023-09" db="EMBL/GenBank/DDBJ databases">
        <authorList>
            <person name="Wang M."/>
        </authorList>
    </citation>
    <scope>NUCLEOTIDE SEQUENCE [LARGE SCALE GENOMIC DNA]</scope>
    <source>
        <strain evidence="2">GT-2023</strain>
        <tissue evidence="2">Liver</tissue>
    </source>
</reference>
<evidence type="ECO:0000313" key="3">
    <source>
        <dbReference type="Proteomes" id="UP001558613"/>
    </source>
</evidence>
<evidence type="ECO:0000313" key="2">
    <source>
        <dbReference type="EMBL" id="KAL1259387.1"/>
    </source>
</evidence>
<proteinExistence type="predicted"/>
<dbReference type="EMBL" id="JAYMGO010000016">
    <property type="protein sequence ID" value="KAL1259387.1"/>
    <property type="molecule type" value="Genomic_DNA"/>
</dbReference>
<name>A0ABR3M2N0_9TELE</name>
<organism evidence="2 3">
    <name type="scientific">Cirrhinus molitorella</name>
    <name type="common">mud carp</name>
    <dbReference type="NCBI Taxonomy" id="172907"/>
    <lineage>
        <taxon>Eukaryota</taxon>
        <taxon>Metazoa</taxon>
        <taxon>Chordata</taxon>
        <taxon>Craniata</taxon>
        <taxon>Vertebrata</taxon>
        <taxon>Euteleostomi</taxon>
        <taxon>Actinopterygii</taxon>
        <taxon>Neopterygii</taxon>
        <taxon>Teleostei</taxon>
        <taxon>Ostariophysi</taxon>
        <taxon>Cypriniformes</taxon>
        <taxon>Cyprinidae</taxon>
        <taxon>Labeoninae</taxon>
        <taxon>Labeonini</taxon>
        <taxon>Cirrhinus</taxon>
    </lineage>
</organism>
<dbReference type="Proteomes" id="UP001558613">
    <property type="component" value="Unassembled WGS sequence"/>
</dbReference>
<keyword evidence="3" id="KW-1185">Reference proteome</keyword>
<feature type="region of interest" description="Disordered" evidence="1">
    <location>
        <begin position="30"/>
        <end position="54"/>
    </location>
</feature>
<protein>
    <submittedName>
        <fullName evidence="2">Uncharacterized protein</fullName>
    </submittedName>
</protein>
<gene>
    <name evidence="2" type="ORF">QQF64_009964</name>
</gene>
<accession>A0ABR3M2N0</accession>
<evidence type="ECO:0000256" key="1">
    <source>
        <dbReference type="SAM" id="MobiDB-lite"/>
    </source>
</evidence>
<sequence length="176" mass="20368">MQDIVEMEIELAAKEKKQIHEVHSYACRVKDGGDCNSDPNTPTKHSQKKSKTKEWIEPSLNELQENIIRILTAKIDERADQTDMAVKQNTLQIEGIKKSLDSCHQDVVDLKKENACLKVQCTEFQGKMQKMNDAERYNRRWNLRLYGIREKSDENIKATVKDICREVFTGAQHCCN</sequence>